<dbReference type="SUPFAM" id="SSF52058">
    <property type="entry name" value="L domain-like"/>
    <property type="match status" value="1"/>
</dbReference>
<organism evidence="2 3">
    <name type="scientific">Triparma verrucosa</name>
    <dbReference type="NCBI Taxonomy" id="1606542"/>
    <lineage>
        <taxon>Eukaryota</taxon>
        <taxon>Sar</taxon>
        <taxon>Stramenopiles</taxon>
        <taxon>Ochrophyta</taxon>
        <taxon>Bolidophyceae</taxon>
        <taxon>Parmales</taxon>
        <taxon>Triparmaceae</taxon>
        <taxon>Triparma</taxon>
    </lineage>
</organism>
<dbReference type="InterPro" id="IPR053139">
    <property type="entry name" value="Surface_bspA-like"/>
</dbReference>
<dbReference type="Gene3D" id="3.80.10.10">
    <property type="entry name" value="Ribonuclease Inhibitor"/>
    <property type="match status" value="1"/>
</dbReference>
<reference evidence="3" key="1">
    <citation type="journal article" date="2023" name="Commun. Biol.">
        <title>Genome analysis of Parmales, the sister group of diatoms, reveals the evolutionary specialization of diatoms from phago-mixotrophs to photoautotrophs.</title>
        <authorList>
            <person name="Ban H."/>
            <person name="Sato S."/>
            <person name="Yoshikawa S."/>
            <person name="Yamada K."/>
            <person name="Nakamura Y."/>
            <person name="Ichinomiya M."/>
            <person name="Sato N."/>
            <person name="Blanc-Mathieu R."/>
            <person name="Endo H."/>
            <person name="Kuwata A."/>
            <person name="Ogata H."/>
        </authorList>
    </citation>
    <scope>NUCLEOTIDE SEQUENCE [LARGE SCALE GENOMIC DNA]</scope>
    <source>
        <strain evidence="3">NIES 3699</strain>
    </source>
</reference>
<gene>
    <name evidence="2" type="ORF">TrVE_jg1728</name>
</gene>
<dbReference type="PANTHER" id="PTHR45661:SF3">
    <property type="entry name" value="IG-LIKE DOMAIN-CONTAINING PROTEIN"/>
    <property type="match status" value="1"/>
</dbReference>
<dbReference type="Proteomes" id="UP001165160">
    <property type="component" value="Unassembled WGS sequence"/>
</dbReference>
<protein>
    <submittedName>
        <fullName evidence="2">Uncharacterized protein</fullName>
    </submittedName>
</protein>
<dbReference type="PANTHER" id="PTHR45661">
    <property type="entry name" value="SURFACE ANTIGEN"/>
    <property type="match status" value="1"/>
</dbReference>
<dbReference type="Pfam" id="PF13306">
    <property type="entry name" value="LRR_5"/>
    <property type="match status" value="1"/>
</dbReference>
<evidence type="ECO:0000313" key="3">
    <source>
        <dbReference type="Proteomes" id="UP001165160"/>
    </source>
</evidence>
<dbReference type="AlphaFoldDB" id="A0A9W7B7Z9"/>
<dbReference type="InterPro" id="IPR026906">
    <property type="entry name" value="LRR_5"/>
</dbReference>
<proteinExistence type="predicted"/>
<accession>A0A9W7B7Z9</accession>
<dbReference type="EMBL" id="BRXX01000052">
    <property type="protein sequence ID" value="GMH85806.1"/>
    <property type="molecule type" value="Genomic_DNA"/>
</dbReference>
<feature type="region of interest" description="Disordered" evidence="1">
    <location>
        <begin position="1"/>
        <end position="27"/>
    </location>
</feature>
<keyword evidence="3" id="KW-1185">Reference proteome</keyword>
<comment type="caution">
    <text evidence="2">The sequence shown here is derived from an EMBL/GenBank/DDBJ whole genome shotgun (WGS) entry which is preliminary data.</text>
</comment>
<sequence length="275" mass="30754">MSKRTSEDLSNAVEIPDSNSLDDGDDEEEVFEGSELESAADVTTAVGGDDFMHTDDFRRLFVGFVMVDTLVAMRWLDRKWHKVVEKKLTELEDEPFGEIIVHGGNDLSYDEAYSAARIERVKQVTKVVFLLNITKVGERVCELTSILVAVDIPKGITIIGNWSFANCISLKRITFPKSLTSIGAYSFTNCSSLEQVDLLHTHVKTLDGWAFYKCTSLREMKVPDSLQKFGSNVFTNCSELIPPTIDVYDSSDASDDEYVCNDVTSEVVAYLRSIQ</sequence>
<evidence type="ECO:0000256" key="1">
    <source>
        <dbReference type="SAM" id="MobiDB-lite"/>
    </source>
</evidence>
<name>A0A9W7B7Z9_9STRA</name>
<dbReference type="InterPro" id="IPR032675">
    <property type="entry name" value="LRR_dom_sf"/>
</dbReference>
<evidence type="ECO:0000313" key="2">
    <source>
        <dbReference type="EMBL" id="GMH85806.1"/>
    </source>
</evidence>